<dbReference type="CDD" id="cd13944">
    <property type="entry name" value="lytB_ispH"/>
    <property type="match status" value="1"/>
</dbReference>
<dbReference type="EC" id="1.17.7.4" evidence="5"/>
<dbReference type="EMBL" id="CP078093">
    <property type="protein sequence ID" value="QXM06048.1"/>
    <property type="molecule type" value="Genomic_DNA"/>
</dbReference>
<feature type="domain" description="S1 motif" evidence="7">
    <location>
        <begin position="476"/>
        <end position="544"/>
    </location>
</feature>
<feature type="domain" description="S1 motif" evidence="7">
    <location>
        <begin position="561"/>
        <end position="630"/>
    </location>
</feature>
<evidence type="ECO:0000313" key="8">
    <source>
        <dbReference type="EMBL" id="QXM06048.1"/>
    </source>
</evidence>
<feature type="domain" description="S1 motif" evidence="7">
    <location>
        <begin position="302"/>
        <end position="371"/>
    </location>
</feature>
<feature type="binding site" evidence="5">
    <location>
        <position position="74"/>
    </location>
    <ligand>
        <name>isopentenyl diphosphate</name>
        <dbReference type="ChEBI" id="CHEBI:128769"/>
    </ligand>
</feature>
<feature type="binding site" evidence="5">
    <location>
        <position position="262"/>
    </location>
    <ligand>
        <name>isopentenyl diphosphate</name>
        <dbReference type="ChEBI" id="CHEBI:128769"/>
    </ligand>
</feature>
<dbReference type="Pfam" id="PF00575">
    <property type="entry name" value="S1"/>
    <property type="match status" value="4"/>
</dbReference>
<dbReference type="NCBIfam" id="NF005208">
    <property type="entry name" value="PRK06676.1"/>
    <property type="match status" value="1"/>
</dbReference>
<comment type="cofactor">
    <cofactor evidence="5">
        <name>[4Fe-4S] cluster</name>
        <dbReference type="ChEBI" id="CHEBI:49883"/>
    </cofactor>
    <text evidence="5">Binds 1 [4Fe-4S] cluster per subunit.</text>
</comment>
<dbReference type="GO" id="GO:0005840">
    <property type="term" value="C:ribosome"/>
    <property type="evidence" value="ECO:0007669"/>
    <property type="project" value="UniProtKB-KW"/>
</dbReference>
<dbReference type="PANTHER" id="PTHR30426">
    <property type="entry name" value="4-HYDROXY-3-METHYLBUT-2-ENYL DIPHOSPHATE REDUCTASE"/>
    <property type="match status" value="1"/>
</dbReference>
<comment type="similarity">
    <text evidence="5">Belongs to the IspH family.</text>
</comment>
<reference evidence="8" key="1">
    <citation type="submission" date="2021-07" db="EMBL/GenBank/DDBJ databases">
        <title>Complete genome sequence of Crassaminicella sp. 143-21, isolated from a deep-sea hydrothermal vent.</title>
        <authorList>
            <person name="Li X."/>
        </authorList>
    </citation>
    <scope>NUCLEOTIDE SEQUENCE</scope>
    <source>
        <strain evidence="8">143-21</strain>
    </source>
</reference>
<feature type="binding site" evidence="5">
    <location>
        <position position="220"/>
    </location>
    <ligand>
        <name>isopentenyl diphosphate</name>
        <dbReference type="ChEBI" id="CHEBI:128769"/>
    </ligand>
</feature>
<protein>
    <recommendedName>
        <fullName evidence="5">4-hydroxy-3-methylbut-2-enyl diphosphate reductase</fullName>
        <shortName evidence="5">HMBPP reductase</shortName>
        <ecNumber evidence="5">1.17.7.4</ecNumber>
    </recommendedName>
</protein>
<dbReference type="NCBIfam" id="NF002187">
    <property type="entry name" value="PRK01045.1-1"/>
    <property type="match status" value="1"/>
</dbReference>
<feature type="binding site" evidence="5">
    <location>
        <position position="218"/>
    </location>
    <ligand>
        <name>dimethylallyl diphosphate</name>
        <dbReference type="ChEBI" id="CHEBI:57623"/>
    </ligand>
</feature>
<feature type="binding site" evidence="5">
    <location>
        <position position="219"/>
    </location>
    <ligand>
        <name>(2E)-4-hydroxy-3-methylbut-2-enyl diphosphate</name>
        <dbReference type="ChEBI" id="CHEBI:128753"/>
    </ligand>
</feature>
<feature type="binding site" evidence="5">
    <location>
        <position position="218"/>
    </location>
    <ligand>
        <name>isopentenyl diphosphate</name>
        <dbReference type="ChEBI" id="CHEBI:128769"/>
    </ligand>
</feature>
<comment type="pathway">
    <text evidence="5">Isoprenoid biosynthesis; isopentenyl diphosphate biosynthesis via DXP pathway; isopentenyl diphosphate from 1-deoxy-D-xylulose 5-phosphate: step 6/6.</text>
</comment>
<feature type="binding site" evidence="5">
    <location>
        <position position="12"/>
    </location>
    <ligand>
        <name>[4Fe-4S] cluster</name>
        <dbReference type="ChEBI" id="CHEBI:49883"/>
    </ligand>
</feature>
<keyword evidence="3 5" id="KW-0408">Iron</keyword>
<feature type="binding site" evidence="5">
    <location>
        <position position="42"/>
    </location>
    <ligand>
        <name>isopentenyl diphosphate</name>
        <dbReference type="ChEBI" id="CHEBI:128769"/>
    </ligand>
</feature>
<dbReference type="SMART" id="SM00316">
    <property type="entry name" value="S1"/>
    <property type="match status" value="4"/>
</dbReference>
<evidence type="ECO:0000256" key="1">
    <source>
        <dbReference type="ARBA" id="ARBA00022485"/>
    </source>
</evidence>
<evidence type="ECO:0000259" key="7">
    <source>
        <dbReference type="PROSITE" id="PS50126"/>
    </source>
</evidence>
<sequence>MKIIIADNAGFCFGVKQAMNKTINAIGNNNSKKIYTYGPLIHNNQVIKRLQCRGVFSVENLEDAKDNILIIRSHGVPLYIYDLAKNYNIEIIDATCPFVRKVQKTAKEYYDKGYTIVIIGNPKHPEVIGINGWCNNDAYIVQNVEDIDKIKHLDKICVVAQTTITLELWNHIVEKLEKKAKSLEKFNTICTATRERQEACADVAKKVDAMIVIGGFHSSNTQKLVQIGKMYCKNTYHIETAEKLPIEELKNLNKIGVTAGASTPDWIIKEAIQKMNNMEHENNEMMKMMEEIESSLTVPRRGSIVKGTVIHVTDKEIMVNIGYKADGIIPKNEISNDPLVNPHDIAKEGDTIETYVLRTDDGEGNVLLSKKRVDAEKNWEDLEEVEKKNSTLKVKVLQVVKGGVIAIYKEITGFIPASQLSTSYVSDLQEYVGKELHVKIIELNLRKKKVVFSRRVVKEEENEIKRRMLWENIEKGKVIEGEVKRLADFGAFVDIGGIDGLVHISDLSWGKVKHPKDVVAIGDKIKVVVLDFDKENNRISLGLKQTTPEPWGNVEEKYSVGDIVEGKVVKLVDFGAFVELEPGVDGLVHISQISERHIAKPSEEVHVGQKVKVKILDLNKENKRISLSMKEVVEATNDTNVEMINDNEPTTIGEILESKE</sequence>
<dbReference type="Proteomes" id="UP000886818">
    <property type="component" value="Chromosome"/>
</dbReference>
<feature type="binding site" evidence="5">
    <location>
        <position position="74"/>
    </location>
    <ligand>
        <name>(2E)-4-hydroxy-3-methylbut-2-enyl diphosphate</name>
        <dbReference type="ChEBI" id="CHEBI:128753"/>
    </ligand>
</feature>
<feature type="binding site" evidence="5">
    <location>
        <position position="42"/>
    </location>
    <ligand>
        <name>dimethylallyl diphosphate</name>
        <dbReference type="ChEBI" id="CHEBI:57623"/>
    </ligand>
</feature>
<evidence type="ECO:0000256" key="6">
    <source>
        <dbReference type="SAM" id="Coils"/>
    </source>
</evidence>
<keyword evidence="8" id="KW-0687">Ribonucleoprotein</keyword>
<feature type="binding site" evidence="5">
    <location>
        <position position="262"/>
    </location>
    <ligand>
        <name>dimethylallyl diphosphate</name>
        <dbReference type="ChEBI" id="CHEBI:57623"/>
    </ligand>
</feature>
<organism evidence="8 9">
    <name type="scientific">Crassaminicella indica</name>
    <dbReference type="NCBI Taxonomy" id="2855394"/>
    <lineage>
        <taxon>Bacteria</taxon>
        <taxon>Bacillati</taxon>
        <taxon>Bacillota</taxon>
        <taxon>Clostridia</taxon>
        <taxon>Eubacteriales</taxon>
        <taxon>Clostridiaceae</taxon>
        <taxon>Crassaminicella</taxon>
    </lineage>
</organism>
<feature type="binding site" evidence="5">
    <location>
        <position position="219"/>
    </location>
    <ligand>
        <name>dimethylallyl diphosphate</name>
        <dbReference type="ChEBI" id="CHEBI:57623"/>
    </ligand>
</feature>
<feature type="binding site" evidence="5">
    <location>
        <position position="220"/>
    </location>
    <ligand>
        <name>(2E)-4-hydroxy-3-methylbut-2-enyl diphosphate</name>
        <dbReference type="ChEBI" id="CHEBI:128753"/>
    </ligand>
</feature>
<evidence type="ECO:0000313" key="9">
    <source>
        <dbReference type="Proteomes" id="UP000886818"/>
    </source>
</evidence>
<comment type="catalytic activity">
    <reaction evidence="5">
        <text>isopentenyl diphosphate + 2 oxidized [2Fe-2S]-[ferredoxin] + H2O = (2E)-4-hydroxy-3-methylbut-2-enyl diphosphate + 2 reduced [2Fe-2S]-[ferredoxin] + 2 H(+)</text>
        <dbReference type="Rhea" id="RHEA:24488"/>
        <dbReference type="Rhea" id="RHEA-COMP:10000"/>
        <dbReference type="Rhea" id="RHEA-COMP:10001"/>
        <dbReference type="ChEBI" id="CHEBI:15377"/>
        <dbReference type="ChEBI" id="CHEBI:15378"/>
        <dbReference type="ChEBI" id="CHEBI:33737"/>
        <dbReference type="ChEBI" id="CHEBI:33738"/>
        <dbReference type="ChEBI" id="CHEBI:128753"/>
        <dbReference type="ChEBI" id="CHEBI:128769"/>
        <dbReference type="EC" id="1.17.7.4"/>
    </reaction>
</comment>
<keyword evidence="4 5" id="KW-0411">Iron-sulfur</keyword>
<evidence type="ECO:0000256" key="3">
    <source>
        <dbReference type="ARBA" id="ARBA00023004"/>
    </source>
</evidence>
<keyword evidence="2 5" id="KW-0479">Metal-binding</keyword>
<keyword evidence="1 5" id="KW-0004">4Fe-4S</keyword>
<feature type="binding site" evidence="5">
    <location>
        <position position="42"/>
    </location>
    <ligand>
        <name>(2E)-4-hydroxy-3-methylbut-2-enyl diphosphate</name>
        <dbReference type="ChEBI" id="CHEBI:128753"/>
    </ligand>
</feature>
<dbReference type="GO" id="GO:0051745">
    <property type="term" value="F:4-hydroxy-3-methylbut-2-enyl diphosphate reductase activity"/>
    <property type="evidence" value="ECO:0007669"/>
    <property type="project" value="UniProtKB-EC"/>
</dbReference>
<feature type="coiled-coil region" evidence="6">
    <location>
        <begin position="268"/>
        <end position="295"/>
    </location>
</feature>
<dbReference type="CDD" id="cd05688">
    <property type="entry name" value="S1_RPS1_repeat_ec3"/>
    <property type="match status" value="2"/>
</dbReference>
<dbReference type="HAMAP" id="MF_00191">
    <property type="entry name" value="IspH"/>
    <property type="match status" value="1"/>
</dbReference>
<evidence type="ECO:0000256" key="4">
    <source>
        <dbReference type="ARBA" id="ARBA00023014"/>
    </source>
</evidence>
<proteinExistence type="inferred from homology"/>
<feature type="binding site" evidence="5">
    <location>
        <position position="74"/>
    </location>
    <ligand>
        <name>dimethylallyl diphosphate</name>
        <dbReference type="ChEBI" id="CHEBI:57623"/>
    </ligand>
</feature>
<dbReference type="NCBIfam" id="NF000907">
    <property type="entry name" value="PRK00087.1"/>
    <property type="match status" value="1"/>
</dbReference>
<feature type="binding site" evidence="5">
    <location>
        <position position="262"/>
    </location>
    <ligand>
        <name>(2E)-4-hydroxy-3-methylbut-2-enyl diphosphate</name>
        <dbReference type="ChEBI" id="CHEBI:128753"/>
    </ligand>
</feature>
<keyword evidence="9" id="KW-1185">Reference proteome</keyword>
<dbReference type="CDD" id="cd04465">
    <property type="entry name" value="S1_RPS1_repeat_ec2_hs2"/>
    <property type="match status" value="1"/>
</dbReference>
<evidence type="ECO:0000256" key="2">
    <source>
        <dbReference type="ARBA" id="ARBA00022723"/>
    </source>
</evidence>
<comment type="function">
    <text evidence="5">Catalyzes the conversion of 1-hydroxy-2-methyl-2-(E)-butenyl 4-diphosphate (HMBPP) into a mixture of isopentenyl diphosphate (IPP) and dimethylallyl diphosphate (DMAPP). Acts in the terminal step of the DOXP/MEP pathway for isoprenoid precursor biosynthesis.</text>
</comment>
<feature type="binding site" evidence="5">
    <location>
        <position position="96"/>
    </location>
    <ligand>
        <name>[4Fe-4S] cluster</name>
        <dbReference type="ChEBI" id="CHEBI:49883"/>
    </ligand>
</feature>
<dbReference type="InterPro" id="IPR003451">
    <property type="entry name" value="LytB/IspH"/>
</dbReference>
<keyword evidence="5 8" id="KW-0560">Oxidoreductase</keyword>
<keyword evidence="6" id="KW-0175">Coiled coil</keyword>
<dbReference type="RefSeq" id="WP_218282745.1">
    <property type="nucleotide sequence ID" value="NZ_CP078093.1"/>
</dbReference>
<dbReference type="NCBIfam" id="NF009024">
    <property type="entry name" value="PRK12360.1"/>
    <property type="match status" value="1"/>
</dbReference>
<comment type="pathway">
    <text evidence="5">Isoprenoid biosynthesis; dimethylallyl diphosphate biosynthesis; dimethylallyl diphosphate from (2E)-4-hydroxy-3-methylbutenyl diphosphate: step 1/1.</text>
</comment>
<comment type="catalytic activity">
    <reaction evidence="5">
        <text>dimethylallyl diphosphate + 2 oxidized [2Fe-2S]-[ferredoxin] + H2O = (2E)-4-hydroxy-3-methylbut-2-enyl diphosphate + 2 reduced [2Fe-2S]-[ferredoxin] + 2 H(+)</text>
        <dbReference type="Rhea" id="RHEA:24825"/>
        <dbReference type="Rhea" id="RHEA-COMP:10000"/>
        <dbReference type="Rhea" id="RHEA-COMP:10001"/>
        <dbReference type="ChEBI" id="CHEBI:15377"/>
        <dbReference type="ChEBI" id="CHEBI:15378"/>
        <dbReference type="ChEBI" id="CHEBI:33737"/>
        <dbReference type="ChEBI" id="CHEBI:33738"/>
        <dbReference type="ChEBI" id="CHEBI:57623"/>
        <dbReference type="ChEBI" id="CHEBI:128753"/>
        <dbReference type="EC" id="1.17.7.4"/>
    </reaction>
</comment>
<feature type="binding site" evidence="5">
    <location>
        <position position="162"/>
    </location>
    <ligand>
        <name>(2E)-4-hydroxy-3-methylbut-2-enyl diphosphate</name>
        <dbReference type="ChEBI" id="CHEBI:128753"/>
    </ligand>
</feature>
<keyword evidence="8" id="KW-0689">Ribosomal protein</keyword>
<gene>
    <name evidence="5" type="primary">ispH</name>
    <name evidence="8" type="ORF">KVH43_11945</name>
</gene>
<evidence type="ECO:0000256" key="5">
    <source>
        <dbReference type="HAMAP-Rule" id="MF_00191"/>
    </source>
</evidence>
<feature type="binding site" evidence="5">
    <location>
        <position position="190"/>
    </location>
    <ligand>
        <name>[4Fe-4S] cluster</name>
        <dbReference type="ChEBI" id="CHEBI:49883"/>
    </ligand>
</feature>
<dbReference type="PROSITE" id="PS50126">
    <property type="entry name" value="S1"/>
    <property type="match status" value="4"/>
</dbReference>
<name>A0ABX8RAK1_9CLOT</name>
<keyword evidence="5" id="KW-0414">Isoprene biosynthesis</keyword>
<feature type="binding site" evidence="5">
    <location>
        <position position="124"/>
    </location>
    <ligand>
        <name>isopentenyl diphosphate</name>
        <dbReference type="ChEBI" id="CHEBI:128769"/>
    </ligand>
</feature>
<feature type="domain" description="S1 motif" evidence="7">
    <location>
        <begin position="389"/>
        <end position="455"/>
    </location>
</feature>
<feature type="binding site" evidence="5">
    <location>
        <position position="219"/>
    </location>
    <ligand>
        <name>isopentenyl diphosphate</name>
        <dbReference type="ChEBI" id="CHEBI:128769"/>
    </ligand>
</feature>
<feature type="binding site" evidence="5">
    <location>
        <position position="218"/>
    </location>
    <ligand>
        <name>(2E)-4-hydroxy-3-methylbut-2-enyl diphosphate</name>
        <dbReference type="ChEBI" id="CHEBI:128753"/>
    </ligand>
</feature>
<accession>A0ABX8RAK1</accession>
<feature type="binding site" evidence="5">
    <location>
        <position position="124"/>
    </location>
    <ligand>
        <name>dimethylallyl diphosphate</name>
        <dbReference type="ChEBI" id="CHEBI:57623"/>
    </ligand>
</feature>
<feature type="active site" description="Proton donor" evidence="5">
    <location>
        <position position="126"/>
    </location>
</feature>
<feature type="binding site" evidence="5">
    <location>
        <position position="220"/>
    </location>
    <ligand>
        <name>dimethylallyl diphosphate</name>
        <dbReference type="ChEBI" id="CHEBI:57623"/>
    </ligand>
</feature>
<dbReference type="Pfam" id="PF02401">
    <property type="entry name" value="LYTB"/>
    <property type="match status" value="1"/>
</dbReference>
<feature type="binding site" evidence="5">
    <location>
        <position position="124"/>
    </location>
    <ligand>
        <name>(2E)-4-hydroxy-3-methylbut-2-enyl diphosphate</name>
        <dbReference type="ChEBI" id="CHEBI:128753"/>
    </ligand>
</feature>
<dbReference type="PANTHER" id="PTHR30426:SF0">
    <property type="entry name" value="4-HYDROXY-3-METHYLBUT-2-ENYL DIPHOSPHATE REDUCTASE"/>
    <property type="match status" value="1"/>
</dbReference>
<dbReference type="NCBIfam" id="TIGR00216">
    <property type="entry name" value="ispH_lytB"/>
    <property type="match status" value="1"/>
</dbReference>
<dbReference type="InterPro" id="IPR003029">
    <property type="entry name" value="S1_domain"/>
</dbReference>
<dbReference type="CDD" id="cd05687">
    <property type="entry name" value="S1_RPS1_repeat_ec1_hs1"/>
    <property type="match status" value="1"/>
</dbReference>